<dbReference type="InterPro" id="IPR029063">
    <property type="entry name" value="SAM-dependent_MTases_sf"/>
</dbReference>
<dbReference type="Pfam" id="PF13649">
    <property type="entry name" value="Methyltransf_25"/>
    <property type="match status" value="1"/>
</dbReference>
<keyword evidence="1 5" id="KW-0489">Methyltransferase</keyword>
<evidence type="ECO:0000256" key="2">
    <source>
        <dbReference type="ARBA" id="ARBA00022679"/>
    </source>
</evidence>
<dbReference type="PANTHER" id="PTHR43464:SF19">
    <property type="entry name" value="UBIQUINONE BIOSYNTHESIS O-METHYLTRANSFERASE, MITOCHONDRIAL"/>
    <property type="match status" value="1"/>
</dbReference>
<keyword evidence="3" id="KW-0949">S-adenosyl-L-methionine</keyword>
<dbReference type="Gene3D" id="3.40.50.150">
    <property type="entry name" value="Vaccinia Virus protein VP39"/>
    <property type="match status" value="1"/>
</dbReference>
<dbReference type="CDD" id="cd02440">
    <property type="entry name" value="AdoMet_MTases"/>
    <property type="match status" value="1"/>
</dbReference>
<comment type="caution">
    <text evidence="5">The sequence shown here is derived from an EMBL/GenBank/DDBJ whole genome shotgun (WGS) entry which is preliminary data.</text>
</comment>
<dbReference type="GO" id="GO:0008168">
    <property type="term" value="F:methyltransferase activity"/>
    <property type="evidence" value="ECO:0007669"/>
    <property type="project" value="UniProtKB-KW"/>
</dbReference>
<dbReference type="InterPro" id="IPR041698">
    <property type="entry name" value="Methyltransf_25"/>
</dbReference>
<proteinExistence type="predicted"/>
<protein>
    <submittedName>
        <fullName evidence="5">Class I SAM-dependent methyltransferase</fullName>
    </submittedName>
</protein>
<evidence type="ECO:0000313" key="5">
    <source>
        <dbReference type="EMBL" id="GAA5051755.1"/>
    </source>
</evidence>
<gene>
    <name evidence="5" type="ORF">GCM10023318_23450</name>
</gene>
<accession>A0ABP9K898</accession>
<evidence type="ECO:0000313" key="6">
    <source>
        <dbReference type="Proteomes" id="UP001500603"/>
    </source>
</evidence>
<feature type="domain" description="Methyltransferase" evidence="4">
    <location>
        <begin position="58"/>
        <end position="152"/>
    </location>
</feature>
<dbReference type="RefSeq" id="WP_345495298.1">
    <property type="nucleotide sequence ID" value="NZ_BAABJM010000002.1"/>
</dbReference>
<keyword evidence="6" id="KW-1185">Reference proteome</keyword>
<dbReference type="PANTHER" id="PTHR43464">
    <property type="entry name" value="METHYLTRANSFERASE"/>
    <property type="match status" value="1"/>
</dbReference>
<dbReference type="EMBL" id="BAABJM010000002">
    <property type="protein sequence ID" value="GAA5051755.1"/>
    <property type="molecule type" value="Genomic_DNA"/>
</dbReference>
<sequence>MTDANPQTDPAMVDFEQSYQDHTLSPGDATMDRLPWETGRPQPELVEFERSGSIHGEVLDIGCGPGDSAIYLAERGYRVTGLDLAPTAIEQARAHAAADRITASFDVADALTLVGYEDRFDTVVSSALFHCLEPQQRRAHVAALSRVTRTGGTLIQFTFAEGEFSAAFAPYAIDADGLREAFGTPEWSITVLRAGSLAAVASESMLDSFAQTGFRPGLDDDGFMRLPIWVLVAERT</sequence>
<evidence type="ECO:0000256" key="1">
    <source>
        <dbReference type="ARBA" id="ARBA00022603"/>
    </source>
</evidence>
<name>A0ABP9K898_9NOCA</name>
<evidence type="ECO:0000256" key="3">
    <source>
        <dbReference type="ARBA" id="ARBA00022691"/>
    </source>
</evidence>
<dbReference type="SUPFAM" id="SSF53335">
    <property type="entry name" value="S-adenosyl-L-methionine-dependent methyltransferases"/>
    <property type="match status" value="1"/>
</dbReference>
<keyword evidence="2" id="KW-0808">Transferase</keyword>
<dbReference type="Proteomes" id="UP001500603">
    <property type="component" value="Unassembled WGS sequence"/>
</dbReference>
<organism evidence="5 6">
    <name type="scientific">Nocardia callitridis</name>
    <dbReference type="NCBI Taxonomy" id="648753"/>
    <lineage>
        <taxon>Bacteria</taxon>
        <taxon>Bacillati</taxon>
        <taxon>Actinomycetota</taxon>
        <taxon>Actinomycetes</taxon>
        <taxon>Mycobacteriales</taxon>
        <taxon>Nocardiaceae</taxon>
        <taxon>Nocardia</taxon>
    </lineage>
</organism>
<reference evidence="6" key="1">
    <citation type="journal article" date="2019" name="Int. J. Syst. Evol. Microbiol.">
        <title>The Global Catalogue of Microorganisms (GCM) 10K type strain sequencing project: providing services to taxonomists for standard genome sequencing and annotation.</title>
        <authorList>
            <consortium name="The Broad Institute Genomics Platform"/>
            <consortium name="The Broad Institute Genome Sequencing Center for Infectious Disease"/>
            <person name="Wu L."/>
            <person name="Ma J."/>
        </authorList>
    </citation>
    <scope>NUCLEOTIDE SEQUENCE [LARGE SCALE GENOMIC DNA]</scope>
    <source>
        <strain evidence="6">JCM 18298</strain>
    </source>
</reference>
<evidence type="ECO:0000259" key="4">
    <source>
        <dbReference type="Pfam" id="PF13649"/>
    </source>
</evidence>
<dbReference type="GO" id="GO:0032259">
    <property type="term" value="P:methylation"/>
    <property type="evidence" value="ECO:0007669"/>
    <property type="project" value="UniProtKB-KW"/>
</dbReference>